<keyword evidence="2" id="KW-0812">Transmembrane</keyword>
<keyword evidence="2" id="KW-0472">Membrane</keyword>
<accession>A0A1R1EI76</accession>
<name>A0A1R1EI76_9BACL</name>
<evidence type="ECO:0000256" key="2">
    <source>
        <dbReference type="SAM" id="Phobius"/>
    </source>
</evidence>
<sequence>MTEEVRQAVLEVAAGTEAIRLPQAAAGKPGDDQRPAQAAVTKGESGRVFQWIIPIMLAGVVALGLTLYYKYEQSVNQEVTALQQQAKKEALAGRYSEAVQLLERAEEQRPRFAALTRDRELAAKAAQLKNQLDGASAQLKAKKLDEGEKALKQIAEMIGKRQEPLFAPLQKSLAADQVMLTVLRIKGQLDKLTTVDALADKLDTVRGLSGQEAAAVKAQIINKIAGISYSSAEEKLRKKDFAGALEAVDNGLSYAADNPKLTSYRKQISEAKREFEEAEAKRIQLAQQKAAEEELNNRTAAVDVSGVTAVLDDYGDLTISGTVTNTATRPIYSVSVYLHIYSSFSGAYIGDAYANVSPFRLEPGESGSFSTSYYGVYEQAEVSVDNASWYLE</sequence>
<keyword evidence="1" id="KW-0175">Coiled coil</keyword>
<dbReference type="EMBL" id="MRTP01000009">
    <property type="protein sequence ID" value="OMF51521.1"/>
    <property type="molecule type" value="Genomic_DNA"/>
</dbReference>
<evidence type="ECO:0000313" key="3">
    <source>
        <dbReference type="EMBL" id="OMF51521.1"/>
    </source>
</evidence>
<feature type="coiled-coil region" evidence="1">
    <location>
        <begin position="261"/>
        <end position="298"/>
    </location>
</feature>
<feature type="transmembrane region" description="Helical" evidence="2">
    <location>
        <begin position="48"/>
        <end position="69"/>
    </location>
</feature>
<proteinExistence type="predicted"/>
<dbReference type="RefSeq" id="WP_076173522.1">
    <property type="nucleotide sequence ID" value="NZ_MRTP01000009.1"/>
</dbReference>
<evidence type="ECO:0000256" key="1">
    <source>
        <dbReference type="SAM" id="Coils"/>
    </source>
</evidence>
<dbReference type="Proteomes" id="UP000187172">
    <property type="component" value="Unassembled WGS sequence"/>
</dbReference>
<dbReference type="AlphaFoldDB" id="A0A1R1EI76"/>
<feature type="coiled-coil region" evidence="1">
    <location>
        <begin position="88"/>
        <end position="145"/>
    </location>
</feature>
<dbReference type="InterPro" id="IPR047676">
    <property type="entry name" value="FxLYD_dom"/>
</dbReference>
<dbReference type="NCBIfam" id="NF038353">
    <property type="entry name" value="FxLYD_dom"/>
    <property type="match status" value="1"/>
</dbReference>
<organism evidence="3 4">
    <name type="scientific">Paenibacillus rhizosphaerae</name>
    <dbReference type="NCBI Taxonomy" id="297318"/>
    <lineage>
        <taxon>Bacteria</taxon>
        <taxon>Bacillati</taxon>
        <taxon>Bacillota</taxon>
        <taxon>Bacilli</taxon>
        <taxon>Bacillales</taxon>
        <taxon>Paenibacillaceae</taxon>
        <taxon>Paenibacillus</taxon>
    </lineage>
</organism>
<evidence type="ECO:0000313" key="4">
    <source>
        <dbReference type="Proteomes" id="UP000187172"/>
    </source>
</evidence>
<keyword evidence="2" id="KW-1133">Transmembrane helix</keyword>
<protein>
    <submittedName>
        <fullName evidence="3">Uncharacterized protein</fullName>
    </submittedName>
</protein>
<comment type="caution">
    <text evidence="3">The sequence shown here is derived from an EMBL/GenBank/DDBJ whole genome shotgun (WGS) entry which is preliminary data.</text>
</comment>
<reference evidence="3 4" key="1">
    <citation type="submission" date="2016-11" db="EMBL/GenBank/DDBJ databases">
        <title>Paenibacillus species isolates.</title>
        <authorList>
            <person name="Beno S.M."/>
        </authorList>
    </citation>
    <scope>NUCLEOTIDE SEQUENCE [LARGE SCALE GENOMIC DNA]</scope>
    <source>
        <strain evidence="3 4">FSL R5-0378</strain>
    </source>
</reference>
<dbReference type="STRING" id="297318.BK138_24965"/>
<gene>
    <name evidence="3" type="ORF">BK138_24965</name>
</gene>
<keyword evidence="4" id="KW-1185">Reference proteome</keyword>